<sequence>MQGLFYLSNTSITGSISSYLTVNDASNTYSDIASRSTIYNNSASTSLNVYQSGVGDILNLFDGTTEIFSVLDGGNVGIGNTTPSYKLDVSGTGRFTGDLRLTGALYDSTSGAGSTGYVLTSTGTGTSWNTLASAGIVSGTGTDNYLSRWNTLGTGIENGTLVDNATVGTSLNIDSSNNVGIGGTAASTRPSLYIGANGNVGIGTTAPTEKLDIAGGSINIAQTANYGLKWGSLYNAFVMDPVDLTPLYITGGNAHVIIDSNNNTTDGYFSIRKDNTSRATSAELFRVQENGNVGIGITNPTSKLHVSGDIRVTGAYYDSTNAAGSTGYVLTSTGTGTSWNTLASAGIISGSGTDNYLARFNSLGTGIENRTLVDNATVGTSLNIDSSNNVGIGGTA</sequence>
<accession>A0A2M7TXA0</accession>
<dbReference type="EMBL" id="PFOB01000055">
    <property type="protein sequence ID" value="PIZ62457.1"/>
    <property type="molecule type" value="Genomic_DNA"/>
</dbReference>
<reference evidence="2" key="1">
    <citation type="submission" date="2017-09" db="EMBL/GenBank/DDBJ databases">
        <title>Depth-based differentiation of microbial function through sediment-hosted aquifers and enrichment of novel symbionts in the deep terrestrial subsurface.</title>
        <authorList>
            <person name="Probst A.J."/>
            <person name="Ladd B."/>
            <person name="Jarett J.K."/>
            <person name="Geller-Mcgrath D.E."/>
            <person name="Sieber C.M.K."/>
            <person name="Emerson J.B."/>
            <person name="Anantharaman K."/>
            <person name="Thomas B.C."/>
            <person name="Malmstrom R."/>
            <person name="Stieglmeier M."/>
            <person name="Klingl A."/>
            <person name="Woyke T."/>
            <person name="Ryan C.M."/>
            <person name="Banfield J.F."/>
        </authorList>
    </citation>
    <scope>NUCLEOTIDE SEQUENCE [LARGE SCALE GENOMIC DNA]</scope>
</reference>
<protein>
    <recommendedName>
        <fullName evidence="3">Peptidase S74 domain-containing protein</fullName>
    </recommendedName>
</protein>
<dbReference type="AlphaFoldDB" id="A0A2M7TXA0"/>
<evidence type="ECO:0000313" key="2">
    <source>
        <dbReference type="Proteomes" id="UP000228503"/>
    </source>
</evidence>
<proteinExistence type="predicted"/>
<organism evidence="1 2">
    <name type="scientific">Candidatus Roizmanbacteria bacterium CG_4_10_14_0_2_um_filter_39_13</name>
    <dbReference type="NCBI Taxonomy" id="1974825"/>
    <lineage>
        <taxon>Bacteria</taxon>
        <taxon>Candidatus Roizmaniibacteriota</taxon>
    </lineage>
</organism>
<name>A0A2M7TXA0_9BACT</name>
<evidence type="ECO:0008006" key="3">
    <source>
        <dbReference type="Google" id="ProtNLM"/>
    </source>
</evidence>
<feature type="non-terminal residue" evidence="1">
    <location>
        <position position="396"/>
    </location>
</feature>
<comment type="caution">
    <text evidence="1">The sequence shown here is derived from an EMBL/GenBank/DDBJ whole genome shotgun (WGS) entry which is preliminary data.</text>
</comment>
<evidence type="ECO:0000313" key="1">
    <source>
        <dbReference type="EMBL" id="PIZ62457.1"/>
    </source>
</evidence>
<gene>
    <name evidence="1" type="ORF">COY16_04400</name>
</gene>
<dbReference type="Proteomes" id="UP000228503">
    <property type="component" value="Unassembled WGS sequence"/>
</dbReference>